<accession>A0A8E5IMS6</accession>
<dbReference type="Gene3D" id="2.180.10.10">
    <property type="entry name" value="RHS repeat-associated core"/>
    <property type="match status" value="1"/>
</dbReference>
<dbReference type="InterPro" id="IPR005119">
    <property type="entry name" value="LysR_subst-bd"/>
</dbReference>
<comment type="similarity">
    <text evidence="1">Belongs to the LysR transcriptional regulatory family.</text>
</comment>
<dbReference type="NCBIfam" id="TIGR01643">
    <property type="entry name" value="YD_repeat_2x"/>
    <property type="match status" value="1"/>
</dbReference>
<evidence type="ECO:0000313" key="3">
    <source>
        <dbReference type="EMBL" id="QUS47100.1"/>
    </source>
</evidence>
<dbReference type="GO" id="GO:0006351">
    <property type="term" value="P:DNA-templated transcription"/>
    <property type="evidence" value="ECO:0007669"/>
    <property type="project" value="TreeGrafter"/>
</dbReference>
<dbReference type="EMBL" id="CP043765">
    <property type="protein sequence ID" value="QUS47100.1"/>
    <property type="molecule type" value="Genomic_DNA"/>
</dbReference>
<name>A0A8E5IMS6_SALET</name>
<feature type="domain" description="LysR substrate-binding" evidence="2">
    <location>
        <begin position="113"/>
        <end position="209"/>
    </location>
</feature>
<dbReference type="Pfam" id="PF03466">
    <property type="entry name" value="LysR_substrate"/>
    <property type="match status" value="1"/>
</dbReference>
<dbReference type="GO" id="GO:0043565">
    <property type="term" value="F:sequence-specific DNA binding"/>
    <property type="evidence" value="ECO:0007669"/>
    <property type="project" value="TreeGrafter"/>
</dbReference>
<gene>
    <name evidence="3" type="ORF">F1331_26195</name>
</gene>
<dbReference type="InterPro" id="IPR046054">
    <property type="entry name" value="DUF6012"/>
</dbReference>
<dbReference type="PANTHER" id="PTHR30537">
    <property type="entry name" value="HTH-TYPE TRANSCRIPTIONAL REGULATOR"/>
    <property type="match status" value="1"/>
</dbReference>
<dbReference type="SUPFAM" id="SSF53850">
    <property type="entry name" value="Periplasmic binding protein-like II"/>
    <property type="match status" value="1"/>
</dbReference>
<proteinExistence type="inferred from homology"/>
<dbReference type="InterPro" id="IPR058163">
    <property type="entry name" value="LysR-type_TF_proteobact-type"/>
</dbReference>
<dbReference type="GO" id="GO:0003700">
    <property type="term" value="F:DNA-binding transcription factor activity"/>
    <property type="evidence" value="ECO:0007669"/>
    <property type="project" value="TreeGrafter"/>
</dbReference>
<dbReference type="InterPro" id="IPR006530">
    <property type="entry name" value="YD"/>
</dbReference>
<sequence length="331" mass="35743">MKNKCTLMSVSVPELSLELKADSLVAMKPYPNKTYHVGMLKGRRALNGFLVKSPRTLAEFTMITLWEIDGFGEISHTVKTLVQDNDYDLVSHDVLLAHAYHQTEEGLGYRVHPSYDTWELSNKDGAVASVDVTGAVTTDDMSFVRKAVLAGSGIGILPTFLCARAEVMGKLVRVLDDWSLNGAVLHIAYPSARFVPQRVAVLRDYLIRALGKIGKVCDSKRAALIASPSSAQETTRYSYDALGHLVGVTHSGGAASGVTSTYSYDPAGNRTNVTTSVPVAGGDCTFAVRDGGFSHDWEFPSNPFLIWIDKSGSCTAATTLAYSFSRPGPLL</sequence>
<dbReference type="PANTHER" id="PTHR30537:SF68">
    <property type="entry name" value="TRANSCRIPTIONAL REGULATOR-RELATED"/>
    <property type="match status" value="1"/>
</dbReference>
<dbReference type="Pfam" id="PF19475">
    <property type="entry name" value="DUF6012"/>
    <property type="match status" value="1"/>
</dbReference>
<evidence type="ECO:0000256" key="1">
    <source>
        <dbReference type="ARBA" id="ARBA00009437"/>
    </source>
</evidence>
<organism evidence="3">
    <name type="scientific">Salmonella enterica subsp. enterica serovar Dessau</name>
    <dbReference type="NCBI Taxonomy" id="2564349"/>
    <lineage>
        <taxon>Bacteria</taxon>
        <taxon>Pseudomonadati</taxon>
        <taxon>Pseudomonadota</taxon>
        <taxon>Gammaproteobacteria</taxon>
        <taxon>Enterobacterales</taxon>
        <taxon>Enterobacteriaceae</taxon>
        <taxon>Salmonella</taxon>
    </lineage>
</organism>
<reference evidence="3" key="1">
    <citation type="submission" date="2019-09" db="EMBL/GenBank/DDBJ databases">
        <title>Characterization of Mobilized Colistin Resistance Gene mcr-9 Carrying Colisitin Resistant Salmonella enterica serotype Senftenberg ST14.</title>
        <authorList>
            <person name="Cha M.-H."/>
            <person name="Woo G.-J."/>
        </authorList>
    </citation>
    <scope>NUCLEOTIDE SEQUENCE</scope>
    <source>
        <strain evidence="3">KUFSE-SAL0043</strain>
    </source>
</reference>
<protein>
    <recommendedName>
        <fullName evidence="2">LysR substrate-binding domain-containing protein</fullName>
    </recommendedName>
</protein>
<dbReference type="Gene3D" id="3.40.190.290">
    <property type="match status" value="1"/>
</dbReference>
<dbReference type="AlphaFoldDB" id="A0A8E5IMS6"/>
<evidence type="ECO:0000259" key="2">
    <source>
        <dbReference type="Pfam" id="PF03466"/>
    </source>
</evidence>